<feature type="transmembrane region" description="Helical" evidence="1">
    <location>
        <begin position="20"/>
        <end position="39"/>
    </location>
</feature>
<name>A0A542X9W8_9MICO</name>
<evidence type="ECO:0000313" key="3">
    <source>
        <dbReference type="Proteomes" id="UP000318336"/>
    </source>
</evidence>
<dbReference type="AlphaFoldDB" id="A0A542X9W8"/>
<protein>
    <submittedName>
        <fullName evidence="2">Peptidase M50B-like protein</fullName>
    </submittedName>
</protein>
<comment type="caution">
    <text evidence="2">The sequence shown here is derived from an EMBL/GenBank/DDBJ whole genome shotgun (WGS) entry which is preliminary data.</text>
</comment>
<keyword evidence="1" id="KW-0812">Transmembrane</keyword>
<proteinExistence type="predicted"/>
<keyword evidence="1" id="KW-0472">Membrane</keyword>
<reference evidence="2 3" key="1">
    <citation type="submission" date="2019-06" db="EMBL/GenBank/DDBJ databases">
        <title>Sequencing the genomes of 1000 actinobacteria strains.</title>
        <authorList>
            <person name="Klenk H.-P."/>
        </authorList>
    </citation>
    <scope>NUCLEOTIDE SEQUENCE [LARGE SCALE GENOMIC DNA]</scope>
    <source>
        <strain evidence="2 3">DSM 24617</strain>
    </source>
</reference>
<organism evidence="2 3">
    <name type="scientific">Barrientosiimonas humi</name>
    <dbReference type="NCBI Taxonomy" id="999931"/>
    <lineage>
        <taxon>Bacteria</taxon>
        <taxon>Bacillati</taxon>
        <taxon>Actinomycetota</taxon>
        <taxon>Actinomycetes</taxon>
        <taxon>Micrococcales</taxon>
        <taxon>Dermacoccaceae</taxon>
        <taxon>Barrientosiimonas</taxon>
    </lineage>
</organism>
<accession>A0A542X9W8</accession>
<dbReference type="Pfam" id="PF14017">
    <property type="entry name" value="DUF4233"/>
    <property type="match status" value="1"/>
</dbReference>
<dbReference type="EMBL" id="VFOK01000001">
    <property type="protein sequence ID" value="TQL32638.1"/>
    <property type="molecule type" value="Genomic_DNA"/>
</dbReference>
<dbReference type="RefSeq" id="WP_236022254.1">
    <property type="nucleotide sequence ID" value="NZ_CAJTBP010000001.1"/>
</dbReference>
<gene>
    <name evidence="2" type="ORF">FB554_0770</name>
</gene>
<evidence type="ECO:0000313" key="2">
    <source>
        <dbReference type="EMBL" id="TQL32638.1"/>
    </source>
</evidence>
<feature type="transmembrane region" description="Helical" evidence="1">
    <location>
        <begin position="81"/>
        <end position="108"/>
    </location>
</feature>
<feature type="transmembrane region" description="Helical" evidence="1">
    <location>
        <begin position="51"/>
        <end position="69"/>
    </location>
</feature>
<evidence type="ECO:0000256" key="1">
    <source>
        <dbReference type="SAM" id="Phobius"/>
    </source>
</evidence>
<keyword evidence="3" id="KW-1185">Reference proteome</keyword>
<sequence>MIGRLRLVGVGEKMTRRLAAVVLAGQAFALFFGALSAWGMSRTQEGEPATAYLLVGLGLAMLCVAVAGMQRRPYGVTLGWLLQAATLASSFVVPAMLFVALIFLALWVTALFQGHKMDELTRRHTPSDRSTA</sequence>
<dbReference type="InterPro" id="IPR025327">
    <property type="entry name" value="DUF4233"/>
</dbReference>
<dbReference type="Proteomes" id="UP000318336">
    <property type="component" value="Unassembled WGS sequence"/>
</dbReference>
<keyword evidence="1" id="KW-1133">Transmembrane helix</keyword>